<dbReference type="KEGG" id="llu:AKJ09_10027"/>
<dbReference type="EMBL" id="CP012333">
    <property type="protein sequence ID" value="AKV03364.1"/>
    <property type="molecule type" value="Genomic_DNA"/>
</dbReference>
<dbReference type="PATRIC" id="fig|1391654.3.peg.10165"/>
<gene>
    <name evidence="5" type="ORF">AKJ09_10027</name>
</gene>
<accession>A0A0K1QC90</accession>
<sequence>MHLRDHLRASSLLLGATLSAIGCSSSSTEPPAATCNGTVSSALRVCNTGDKVLGIDVSRWQGVVDWNAVKGGGYRFAFARVSNGIENIDEQFAANWPGMKAAGILRGPYQYFRPALDPIAQADVLLTKIAEAGGLEPTDLPPVIDLETDDGLEASKVALAAKLWLEHVEAALHRRPIIYTGSRWQTVTQNIFSGYPLWVPHYETECPNTPMGWTDWAIWQYSEKGTTPGIQGAVDLDQFKGSEAQLLAFVKSTNVDENDAGLVAPIDPDPGTTTADAGTKTPDSTPPPSSPAPNPCL</sequence>
<organism evidence="5 6">
    <name type="scientific">Labilithrix luteola</name>
    <dbReference type="NCBI Taxonomy" id="1391654"/>
    <lineage>
        <taxon>Bacteria</taxon>
        <taxon>Pseudomonadati</taxon>
        <taxon>Myxococcota</taxon>
        <taxon>Polyangia</taxon>
        <taxon>Polyangiales</taxon>
        <taxon>Labilitrichaceae</taxon>
        <taxon>Labilithrix</taxon>
    </lineage>
</organism>
<comment type="similarity">
    <text evidence="1">Belongs to the glycosyl hydrolase 25 family.</text>
</comment>
<dbReference type="GO" id="GO:0016052">
    <property type="term" value="P:carbohydrate catabolic process"/>
    <property type="evidence" value="ECO:0007669"/>
    <property type="project" value="TreeGrafter"/>
</dbReference>
<dbReference type="InterPro" id="IPR018077">
    <property type="entry name" value="Glyco_hydro_fam25_subgr"/>
</dbReference>
<evidence type="ECO:0000313" key="5">
    <source>
        <dbReference type="EMBL" id="AKV03364.1"/>
    </source>
</evidence>
<dbReference type="Gene3D" id="3.20.20.80">
    <property type="entry name" value="Glycosidases"/>
    <property type="match status" value="1"/>
</dbReference>
<dbReference type="SUPFAM" id="SSF51445">
    <property type="entry name" value="(Trans)glycosidases"/>
    <property type="match status" value="1"/>
</dbReference>
<dbReference type="AlphaFoldDB" id="A0A0K1QC90"/>
<feature type="region of interest" description="Disordered" evidence="4">
    <location>
        <begin position="258"/>
        <end position="297"/>
    </location>
</feature>
<dbReference type="PROSITE" id="PS51257">
    <property type="entry name" value="PROKAR_LIPOPROTEIN"/>
    <property type="match status" value="1"/>
</dbReference>
<dbReference type="PROSITE" id="PS51904">
    <property type="entry name" value="GLYCOSYL_HYDROL_F25_2"/>
    <property type="match status" value="1"/>
</dbReference>
<dbReference type="Proteomes" id="UP000064967">
    <property type="component" value="Chromosome"/>
</dbReference>
<evidence type="ECO:0000256" key="1">
    <source>
        <dbReference type="ARBA" id="ARBA00010646"/>
    </source>
</evidence>
<keyword evidence="3" id="KW-0326">Glycosidase</keyword>
<evidence type="ECO:0000313" key="6">
    <source>
        <dbReference type="Proteomes" id="UP000064967"/>
    </source>
</evidence>
<dbReference type="InterPro" id="IPR017853">
    <property type="entry name" value="GH"/>
</dbReference>
<evidence type="ECO:0000256" key="4">
    <source>
        <dbReference type="SAM" id="MobiDB-lite"/>
    </source>
</evidence>
<dbReference type="InterPro" id="IPR002053">
    <property type="entry name" value="Glyco_hydro_25"/>
</dbReference>
<evidence type="ECO:0000256" key="2">
    <source>
        <dbReference type="ARBA" id="ARBA00022801"/>
    </source>
</evidence>
<dbReference type="GO" id="GO:0003796">
    <property type="term" value="F:lysozyme activity"/>
    <property type="evidence" value="ECO:0007669"/>
    <property type="project" value="InterPro"/>
</dbReference>
<keyword evidence="6" id="KW-1185">Reference proteome</keyword>
<protein>
    <submittedName>
        <fullName evidence="5">Lyzozyme M1 (1,4-beta-N-acetylmuramidase)</fullName>
    </submittedName>
</protein>
<feature type="compositionally biased region" description="Pro residues" evidence="4">
    <location>
        <begin position="284"/>
        <end position="297"/>
    </location>
</feature>
<dbReference type="GO" id="GO:0009253">
    <property type="term" value="P:peptidoglycan catabolic process"/>
    <property type="evidence" value="ECO:0007669"/>
    <property type="project" value="InterPro"/>
</dbReference>
<dbReference type="PANTHER" id="PTHR34135:SF2">
    <property type="entry name" value="LYSOZYME"/>
    <property type="match status" value="1"/>
</dbReference>
<proteinExistence type="inferred from homology"/>
<evidence type="ECO:0000256" key="3">
    <source>
        <dbReference type="ARBA" id="ARBA00023295"/>
    </source>
</evidence>
<reference evidence="5 6" key="1">
    <citation type="submission" date="2015-08" db="EMBL/GenBank/DDBJ databases">
        <authorList>
            <person name="Babu N.S."/>
            <person name="Beckwith C.J."/>
            <person name="Beseler K.G."/>
            <person name="Brison A."/>
            <person name="Carone J.V."/>
            <person name="Caskin T.P."/>
            <person name="Diamond M."/>
            <person name="Durham M.E."/>
            <person name="Foxe J.M."/>
            <person name="Go M."/>
            <person name="Henderson B.A."/>
            <person name="Jones I.B."/>
            <person name="McGettigan J.A."/>
            <person name="Micheletti S.J."/>
            <person name="Nasrallah M.E."/>
            <person name="Ortiz D."/>
            <person name="Piller C.R."/>
            <person name="Privatt S.R."/>
            <person name="Schneider S.L."/>
            <person name="Sharp S."/>
            <person name="Smith T.C."/>
            <person name="Stanton J.D."/>
            <person name="Ullery H.E."/>
            <person name="Wilson R.J."/>
            <person name="Serrano M.G."/>
            <person name="Buck G."/>
            <person name="Lee V."/>
            <person name="Wang Y."/>
            <person name="Carvalho R."/>
            <person name="Voegtly L."/>
            <person name="Shi R."/>
            <person name="Duckworth R."/>
            <person name="Johnson A."/>
            <person name="Loviza R."/>
            <person name="Walstead R."/>
            <person name="Shah Z."/>
            <person name="Kiflezghi M."/>
            <person name="Wade K."/>
            <person name="Ball S.L."/>
            <person name="Bradley K.W."/>
            <person name="Asai D.J."/>
            <person name="Bowman C.A."/>
            <person name="Russell D.A."/>
            <person name="Pope W.H."/>
            <person name="Jacobs-Sera D."/>
            <person name="Hendrix R.W."/>
            <person name="Hatfull G.F."/>
        </authorList>
    </citation>
    <scope>NUCLEOTIDE SEQUENCE [LARGE SCALE GENOMIC DNA]</scope>
    <source>
        <strain evidence="5 6">DSM 27648</strain>
    </source>
</reference>
<dbReference type="Pfam" id="PF01183">
    <property type="entry name" value="Glyco_hydro_25"/>
    <property type="match status" value="1"/>
</dbReference>
<keyword evidence="2" id="KW-0378">Hydrolase</keyword>
<dbReference type="PANTHER" id="PTHR34135">
    <property type="entry name" value="LYSOZYME"/>
    <property type="match status" value="1"/>
</dbReference>
<name>A0A0K1QC90_9BACT</name>
<dbReference type="RefSeq" id="WP_169928432.1">
    <property type="nucleotide sequence ID" value="NZ_CP012333.1"/>
</dbReference>
<dbReference type="GO" id="GO:0016998">
    <property type="term" value="P:cell wall macromolecule catabolic process"/>
    <property type="evidence" value="ECO:0007669"/>
    <property type="project" value="InterPro"/>
</dbReference>
<dbReference type="SMART" id="SM00641">
    <property type="entry name" value="Glyco_25"/>
    <property type="match status" value="1"/>
</dbReference>